<evidence type="ECO:0000256" key="1">
    <source>
        <dbReference type="SAM" id="Phobius"/>
    </source>
</evidence>
<keyword evidence="1" id="KW-0472">Membrane</keyword>
<feature type="transmembrane region" description="Helical" evidence="1">
    <location>
        <begin position="20"/>
        <end position="40"/>
    </location>
</feature>
<feature type="transmembrane region" description="Helical" evidence="1">
    <location>
        <begin position="143"/>
        <end position="166"/>
    </location>
</feature>
<evidence type="ECO:0000313" key="3">
    <source>
        <dbReference type="Proteomes" id="UP000177871"/>
    </source>
</evidence>
<dbReference type="STRING" id="1798381.A2721_01575"/>
<comment type="caution">
    <text evidence="2">The sequence shown here is derived from an EMBL/GenBank/DDBJ whole genome shotgun (WGS) entry which is preliminary data.</text>
</comment>
<evidence type="ECO:0000313" key="2">
    <source>
        <dbReference type="EMBL" id="OGG18458.1"/>
    </source>
</evidence>
<organism evidence="2 3">
    <name type="scientific">Candidatus Gottesmanbacteria bacterium RIFCSPHIGHO2_01_FULL_47_48</name>
    <dbReference type="NCBI Taxonomy" id="1798381"/>
    <lineage>
        <taxon>Bacteria</taxon>
        <taxon>Candidatus Gottesmaniibacteriota</taxon>
    </lineage>
</organism>
<dbReference type="AlphaFoldDB" id="A0A1F6A1C1"/>
<dbReference type="EMBL" id="MFJK01000014">
    <property type="protein sequence ID" value="OGG18458.1"/>
    <property type="molecule type" value="Genomic_DNA"/>
</dbReference>
<proteinExistence type="predicted"/>
<protein>
    <submittedName>
        <fullName evidence="2">Uncharacterized protein</fullName>
    </submittedName>
</protein>
<gene>
    <name evidence="2" type="ORF">A2721_01575</name>
</gene>
<keyword evidence="1" id="KW-1133">Transmembrane helix</keyword>
<reference evidence="2 3" key="1">
    <citation type="journal article" date="2016" name="Nat. Commun.">
        <title>Thousands of microbial genomes shed light on interconnected biogeochemical processes in an aquifer system.</title>
        <authorList>
            <person name="Anantharaman K."/>
            <person name="Brown C.T."/>
            <person name="Hug L.A."/>
            <person name="Sharon I."/>
            <person name="Castelle C.J."/>
            <person name="Probst A.J."/>
            <person name="Thomas B.C."/>
            <person name="Singh A."/>
            <person name="Wilkins M.J."/>
            <person name="Karaoz U."/>
            <person name="Brodie E.L."/>
            <person name="Williams K.H."/>
            <person name="Hubbard S.S."/>
            <person name="Banfield J.F."/>
        </authorList>
    </citation>
    <scope>NUCLEOTIDE SEQUENCE [LARGE SCALE GENOMIC DNA]</scope>
</reference>
<name>A0A1F6A1C1_9BACT</name>
<dbReference type="Proteomes" id="UP000177871">
    <property type="component" value="Unassembled WGS sequence"/>
</dbReference>
<keyword evidence="1" id="KW-0812">Transmembrane</keyword>
<feature type="transmembrane region" description="Helical" evidence="1">
    <location>
        <begin position="89"/>
        <end position="122"/>
    </location>
</feature>
<sequence length="167" mass="17320">MAILWLSLNDIISLDSGLGGLSVILISGLGSVVGAVFLAARGIVKVLGKFGVADRTLSQGTTFWVINLLLFLLPLALVGVLFATSGSGGIAGVIILFVAFLLTLPSGFILLIGLIVVVARVMARGLARIGVSDRELISLPGGVNFWAVALAIPVTVYVIFQLISIFS</sequence>
<feature type="transmembrane region" description="Helical" evidence="1">
    <location>
        <begin position="61"/>
        <end position="83"/>
    </location>
</feature>
<accession>A0A1F6A1C1</accession>